<organism evidence="1">
    <name type="scientific">bioreactor metagenome</name>
    <dbReference type="NCBI Taxonomy" id="1076179"/>
    <lineage>
        <taxon>unclassified sequences</taxon>
        <taxon>metagenomes</taxon>
        <taxon>ecological metagenomes</taxon>
    </lineage>
</organism>
<protein>
    <submittedName>
        <fullName evidence="1">Uncharacterized protein</fullName>
    </submittedName>
</protein>
<gene>
    <name evidence="1" type="ORF">SDC9_135145</name>
</gene>
<reference evidence="1" key="1">
    <citation type="submission" date="2019-08" db="EMBL/GenBank/DDBJ databases">
        <authorList>
            <person name="Kucharzyk K."/>
            <person name="Murdoch R.W."/>
            <person name="Higgins S."/>
            <person name="Loffler F."/>
        </authorList>
    </citation>
    <scope>NUCLEOTIDE SEQUENCE</scope>
</reference>
<proteinExistence type="predicted"/>
<dbReference type="EMBL" id="VSSQ01035738">
    <property type="protein sequence ID" value="MPM88044.1"/>
    <property type="molecule type" value="Genomic_DNA"/>
</dbReference>
<evidence type="ECO:0000313" key="1">
    <source>
        <dbReference type="EMBL" id="MPM88044.1"/>
    </source>
</evidence>
<accession>A0A645DF20</accession>
<name>A0A645DF20_9ZZZZ</name>
<comment type="caution">
    <text evidence="1">The sequence shown here is derived from an EMBL/GenBank/DDBJ whole genome shotgun (WGS) entry which is preliminary data.</text>
</comment>
<dbReference type="AlphaFoldDB" id="A0A645DF20"/>
<sequence length="81" mass="9353">MTPRRKFRDFDRENTVFCKATYRVGEDDFMTDDELDFCILCGPLADAVELLDEGNAAAARAIMMRVLRRAQELCERDQGMK</sequence>